<dbReference type="PANTHER" id="PTHR30537:SF3">
    <property type="entry name" value="TRANSCRIPTIONAL REGULATORY PROTEIN"/>
    <property type="match status" value="1"/>
</dbReference>
<dbReference type="PROSITE" id="PS50931">
    <property type="entry name" value="HTH_LYSR"/>
    <property type="match status" value="1"/>
</dbReference>
<reference evidence="8" key="1">
    <citation type="submission" date="2016-10" db="EMBL/GenBank/DDBJ databases">
        <authorList>
            <person name="Varghese N."/>
            <person name="Submissions S."/>
        </authorList>
    </citation>
    <scope>NUCLEOTIDE SEQUENCE [LARGE SCALE GENOMIC DNA]</scope>
    <source>
        <strain evidence="8">DSM 16858</strain>
    </source>
</reference>
<dbReference type="SUPFAM" id="SSF53850">
    <property type="entry name" value="Periplasmic binding protein-like II"/>
    <property type="match status" value="1"/>
</dbReference>
<dbReference type="GO" id="GO:0043565">
    <property type="term" value="F:sequence-specific DNA binding"/>
    <property type="evidence" value="ECO:0007669"/>
    <property type="project" value="TreeGrafter"/>
</dbReference>
<dbReference type="EMBL" id="FOIJ01000008">
    <property type="protein sequence ID" value="SEU13092.1"/>
    <property type="molecule type" value="Genomic_DNA"/>
</dbReference>
<dbReference type="Proteomes" id="UP000199181">
    <property type="component" value="Unassembled WGS sequence"/>
</dbReference>
<dbReference type="InterPro" id="IPR005119">
    <property type="entry name" value="LysR_subst-bd"/>
</dbReference>
<feature type="compositionally biased region" description="Basic residues" evidence="5">
    <location>
        <begin position="307"/>
        <end position="316"/>
    </location>
</feature>
<evidence type="ECO:0000256" key="2">
    <source>
        <dbReference type="ARBA" id="ARBA00023015"/>
    </source>
</evidence>
<dbReference type="InterPro" id="IPR058163">
    <property type="entry name" value="LysR-type_TF_proteobact-type"/>
</dbReference>
<keyword evidence="4" id="KW-0804">Transcription</keyword>
<dbReference type="SUPFAM" id="SSF46785">
    <property type="entry name" value="Winged helix' DNA-binding domain"/>
    <property type="match status" value="1"/>
</dbReference>
<keyword evidence="2" id="KW-0805">Transcription regulation</keyword>
<organism evidence="7 8">
    <name type="scientific">Stigmatella erecta</name>
    <dbReference type="NCBI Taxonomy" id="83460"/>
    <lineage>
        <taxon>Bacteria</taxon>
        <taxon>Pseudomonadati</taxon>
        <taxon>Myxococcota</taxon>
        <taxon>Myxococcia</taxon>
        <taxon>Myxococcales</taxon>
        <taxon>Cystobacterineae</taxon>
        <taxon>Archangiaceae</taxon>
        <taxon>Stigmatella</taxon>
    </lineage>
</organism>
<dbReference type="FunFam" id="1.10.10.10:FF:000001">
    <property type="entry name" value="LysR family transcriptional regulator"/>
    <property type="match status" value="1"/>
</dbReference>
<sequence>MSQRLSNWDDLRVFLAVAETGSLSAAARQLQMSQPTVGRRLRALEQDAGVRLFDRVSNRMELTEAGREVQRVAAPMRGTADAVERRLGGLLAGEQDPVRITSTGSVAFFLTQFLPELMTRTGGIPIALSSTKEPLNLARREADVAIRMRRLPVDGDLVSRKLATLRFSIYGPAQAPSHASIIGLPKTERRPSQSGFLDDWAQGRPVPLRLSDVFLRYHAVRSGHGVSLLPCWLGDADPGLVRLMPPPPELAEDVYCLYHGDNRAFAPVVKVCQALGDVFRVHAGLLAGERGEPRRRKRREGPSSATRRGRPGRALT</sequence>
<dbReference type="RefSeq" id="WP_093521559.1">
    <property type="nucleotide sequence ID" value="NZ_FOIJ01000008.1"/>
</dbReference>
<accession>A0A1I0JRC1</accession>
<dbReference type="Gene3D" id="3.40.190.290">
    <property type="match status" value="1"/>
</dbReference>
<evidence type="ECO:0000256" key="3">
    <source>
        <dbReference type="ARBA" id="ARBA00023125"/>
    </source>
</evidence>
<keyword evidence="8" id="KW-1185">Reference proteome</keyword>
<proteinExistence type="inferred from homology"/>
<dbReference type="Gene3D" id="1.10.10.10">
    <property type="entry name" value="Winged helix-like DNA-binding domain superfamily/Winged helix DNA-binding domain"/>
    <property type="match status" value="1"/>
</dbReference>
<dbReference type="PRINTS" id="PR00039">
    <property type="entry name" value="HTHLYSR"/>
</dbReference>
<dbReference type="PANTHER" id="PTHR30537">
    <property type="entry name" value="HTH-TYPE TRANSCRIPTIONAL REGULATOR"/>
    <property type="match status" value="1"/>
</dbReference>
<name>A0A1I0JRC1_9BACT</name>
<evidence type="ECO:0000256" key="5">
    <source>
        <dbReference type="SAM" id="MobiDB-lite"/>
    </source>
</evidence>
<dbReference type="InterPro" id="IPR036388">
    <property type="entry name" value="WH-like_DNA-bd_sf"/>
</dbReference>
<dbReference type="Pfam" id="PF03466">
    <property type="entry name" value="LysR_substrate"/>
    <property type="match status" value="1"/>
</dbReference>
<protein>
    <submittedName>
        <fullName evidence="7">Transcriptional regulator, LysR family</fullName>
    </submittedName>
</protein>
<dbReference type="Pfam" id="PF00126">
    <property type="entry name" value="HTH_1"/>
    <property type="match status" value="1"/>
</dbReference>
<evidence type="ECO:0000256" key="4">
    <source>
        <dbReference type="ARBA" id="ARBA00023163"/>
    </source>
</evidence>
<dbReference type="GO" id="GO:0006351">
    <property type="term" value="P:DNA-templated transcription"/>
    <property type="evidence" value="ECO:0007669"/>
    <property type="project" value="TreeGrafter"/>
</dbReference>
<evidence type="ECO:0000313" key="8">
    <source>
        <dbReference type="Proteomes" id="UP000199181"/>
    </source>
</evidence>
<comment type="similarity">
    <text evidence="1">Belongs to the LysR transcriptional regulatory family.</text>
</comment>
<dbReference type="AlphaFoldDB" id="A0A1I0JRC1"/>
<evidence type="ECO:0000259" key="6">
    <source>
        <dbReference type="PROSITE" id="PS50931"/>
    </source>
</evidence>
<feature type="domain" description="HTH lysR-type" evidence="6">
    <location>
        <begin position="7"/>
        <end position="63"/>
    </location>
</feature>
<evidence type="ECO:0000256" key="1">
    <source>
        <dbReference type="ARBA" id="ARBA00009437"/>
    </source>
</evidence>
<dbReference type="GO" id="GO:0003700">
    <property type="term" value="F:DNA-binding transcription factor activity"/>
    <property type="evidence" value="ECO:0007669"/>
    <property type="project" value="InterPro"/>
</dbReference>
<dbReference type="InterPro" id="IPR036390">
    <property type="entry name" value="WH_DNA-bd_sf"/>
</dbReference>
<evidence type="ECO:0000313" key="7">
    <source>
        <dbReference type="EMBL" id="SEU13092.1"/>
    </source>
</evidence>
<feature type="region of interest" description="Disordered" evidence="5">
    <location>
        <begin position="290"/>
        <end position="316"/>
    </location>
</feature>
<dbReference type="InterPro" id="IPR000847">
    <property type="entry name" value="LysR_HTH_N"/>
</dbReference>
<gene>
    <name evidence="7" type="ORF">SAMN05443639_10822</name>
</gene>
<keyword evidence="3" id="KW-0238">DNA-binding</keyword>